<keyword evidence="10" id="KW-0573">Peptidoglycan synthesis</keyword>
<evidence type="ECO:0000256" key="16">
    <source>
        <dbReference type="SAM" id="MobiDB-lite"/>
    </source>
</evidence>
<evidence type="ECO:0000256" key="6">
    <source>
        <dbReference type="ARBA" id="ARBA00022670"/>
    </source>
</evidence>
<keyword evidence="5 19" id="KW-0121">Carboxypeptidase</keyword>
<comment type="function">
    <text evidence="1">Removes C-terminal D-alanyl residues from sugar-peptide cell wall precursors.</text>
</comment>
<protein>
    <recommendedName>
        <fullName evidence="4">serine-type D-Ala-D-Ala carboxypeptidase</fullName>
        <ecNumber evidence="4">3.4.16.4</ecNumber>
    </recommendedName>
</protein>
<dbReference type="InterPro" id="IPR037167">
    <property type="entry name" value="Peptidase_S11_C_sf"/>
</dbReference>
<dbReference type="Proteomes" id="UP000187074">
    <property type="component" value="Unassembled WGS sequence"/>
</dbReference>
<dbReference type="PANTHER" id="PTHR21581:SF11">
    <property type="entry name" value="D-ALANYL-D-ALANINE CARBOXYPEPTIDASE DACA"/>
    <property type="match status" value="1"/>
</dbReference>
<dbReference type="OrthoDB" id="9791132at2"/>
<evidence type="ECO:0000256" key="4">
    <source>
        <dbReference type="ARBA" id="ARBA00012448"/>
    </source>
</evidence>
<organism evidence="19 20">
    <name type="scientific">Paenibacillus lautus</name>
    <name type="common">Bacillus lautus</name>
    <dbReference type="NCBI Taxonomy" id="1401"/>
    <lineage>
        <taxon>Bacteria</taxon>
        <taxon>Bacillati</taxon>
        <taxon>Bacillota</taxon>
        <taxon>Bacilli</taxon>
        <taxon>Bacillales</taxon>
        <taxon>Paenibacillaceae</taxon>
        <taxon>Paenibacillus</taxon>
    </lineage>
</organism>
<dbReference type="GO" id="GO:0006508">
    <property type="term" value="P:proteolysis"/>
    <property type="evidence" value="ECO:0007669"/>
    <property type="project" value="UniProtKB-KW"/>
</dbReference>
<gene>
    <name evidence="19" type="ORF">BK123_06605</name>
</gene>
<dbReference type="GO" id="GO:0009252">
    <property type="term" value="P:peptidoglycan biosynthetic process"/>
    <property type="evidence" value="ECO:0007669"/>
    <property type="project" value="UniProtKB-UniPathway"/>
</dbReference>
<feature type="binding site" evidence="14">
    <location>
        <position position="294"/>
    </location>
    <ligand>
        <name>substrate</name>
    </ligand>
</feature>
<evidence type="ECO:0000256" key="14">
    <source>
        <dbReference type="PIRSR" id="PIRSR618044-2"/>
    </source>
</evidence>
<dbReference type="PANTHER" id="PTHR21581">
    <property type="entry name" value="D-ALANYL-D-ALANINE CARBOXYPEPTIDASE"/>
    <property type="match status" value="1"/>
</dbReference>
<evidence type="ECO:0000313" key="19">
    <source>
        <dbReference type="EMBL" id="OME94772.1"/>
    </source>
</evidence>
<keyword evidence="11" id="KW-0961">Cell wall biogenesis/degradation</keyword>
<evidence type="ECO:0000256" key="17">
    <source>
        <dbReference type="SAM" id="SignalP"/>
    </source>
</evidence>
<comment type="caution">
    <text evidence="19">The sequence shown here is derived from an EMBL/GenBank/DDBJ whole genome shotgun (WGS) entry which is preliminary data.</text>
</comment>
<dbReference type="PRINTS" id="PR00725">
    <property type="entry name" value="DADACBPTASE1"/>
</dbReference>
<evidence type="ECO:0000256" key="10">
    <source>
        <dbReference type="ARBA" id="ARBA00022984"/>
    </source>
</evidence>
<dbReference type="InterPro" id="IPR015956">
    <property type="entry name" value="Peniciliin-bd_prot_C_sf"/>
</dbReference>
<evidence type="ECO:0000256" key="15">
    <source>
        <dbReference type="RuleBase" id="RU004016"/>
    </source>
</evidence>
<dbReference type="InterPro" id="IPR018044">
    <property type="entry name" value="Peptidase_S11"/>
</dbReference>
<feature type="compositionally biased region" description="Polar residues" evidence="16">
    <location>
        <begin position="46"/>
        <end position="61"/>
    </location>
</feature>
<evidence type="ECO:0000256" key="8">
    <source>
        <dbReference type="ARBA" id="ARBA00022801"/>
    </source>
</evidence>
<dbReference type="EC" id="3.4.16.4" evidence="4"/>
<evidence type="ECO:0000256" key="3">
    <source>
        <dbReference type="ARBA" id="ARBA00007164"/>
    </source>
</evidence>
<comment type="similarity">
    <text evidence="3 15">Belongs to the peptidase S11 family.</text>
</comment>
<dbReference type="InterPro" id="IPR001967">
    <property type="entry name" value="Peptidase_S11_N"/>
</dbReference>
<keyword evidence="8" id="KW-0378">Hydrolase</keyword>
<accession>A0A1R1B5H0</accession>
<evidence type="ECO:0000256" key="9">
    <source>
        <dbReference type="ARBA" id="ARBA00022960"/>
    </source>
</evidence>
<dbReference type="SUPFAM" id="SSF69189">
    <property type="entry name" value="Penicillin-binding protein associated domain"/>
    <property type="match status" value="1"/>
</dbReference>
<evidence type="ECO:0000256" key="5">
    <source>
        <dbReference type="ARBA" id="ARBA00022645"/>
    </source>
</evidence>
<evidence type="ECO:0000256" key="7">
    <source>
        <dbReference type="ARBA" id="ARBA00022729"/>
    </source>
</evidence>
<dbReference type="GO" id="GO:0008360">
    <property type="term" value="P:regulation of cell shape"/>
    <property type="evidence" value="ECO:0007669"/>
    <property type="project" value="UniProtKB-KW"/>
</dbReference>
<evidence type="ECO:0000256" key="13">
    <source>
        <dbReference type="PIRSR" id="PIRSR618044-1"/>
    </source>
</evidence>
<evidence type="ECO:0000256" key="12">
    <source>
        <dbReference type="ARBA" id="ARBA00034000"/>
    </source>
</evidence>
<evidence type="ECO:0000313" key="20">
    <source>
        <dbReference type="Proteomes" id="UP000187074"/>
    </source>
</evidence>
<dbReference type="SUPFAM" id="SSF56601">
    <property type="entry name" value="beta-lactamase/transpeptidase-like"/>
    <property type="match status" value="1"/>
</dbReference>
<name>A0A1R1B5H0_PAELA</name>
<feature type="region of interest" description="Disordered" evidence="16">
    <location>
        <begin position="46"/>
        <end position="69"/>
    </location>
</feature>
<dbReference type="InterPro" id="IPR012907">
    <property type="entry name" value="Peptidase_S11_C"/>
</dbReference>
<dbReference type="AlphaFoldDB" id="A0A1R1B5H0"/>
<sequence>MIDKFFTRNKHYCIQRILGSWMLLNLLSLLAAPVVLLAAPSTIATAETTDTSRTGESATENNKTKSDRIPSVEQLGLNVKSAVLLEPSTGQVLLSINADVALPPASMTKMMSEYIVAEQVKQGKLSWDDTVTIRENAANTIGSRVFLAEGDQHTVRELYTAMAVGSANDATVALAEHVAGSEQAFVKMMNETAKKMGLKTAFFINSSGLSLADMPEKFRPAEDKETVMSAMDAAILAKFLIEDHPDFAEFTALQNYKFRDRDDQPIINNNWMLATNKNIPNFLTYAYDGLDGLKTGYTEAAKYCFTGTAERNGMRLISVVMGTASEHARFKETRKVMDYGFNHFEVRELHPEGAIVEGFEHVQVKKGKVKETKLVTDRALTLVVPKGFTGDNLQVEAKLDTDTLTAPVTKDMKVGSVTYSYKIEGMSSIQSDKLNLVTSEETEKAGWFKQFLDAISDFFANLFNSIKNLF</sequence>
<keyword evidence="6" id="KW-0645">Protease</keyword>
<evidence type="ECO:0000256" key="11">
    <source>
        <dbReference type="ARBA" id="ARBA00023316"/>
    </source>
</evidence>
<evidence type="ECO:0000256" key="2">
    <source>
        <dbReference type="ARBA" id="ARBA00004752"/>
    </source>
</evidence>
<feature type="active site" description="Proton acceptor" evidence="13">
    <location>
        <position position="109"/>
    </location>
</feature>
<dbReference type="GO" id="GO:0071555">
    <property type="term" value="P:cell wall organization"/>
    <property type="evidence" value="ECO:0007669"/>
    <property type="project" value="UniProtKB-KW"/>
</dbReference>
<proteinExistence type="inferred from homology"/>
<feature type="active site" evidence="13">
    <location>
        <position position="166"/>
    </location>
</feature>
<feature type="domain" description="Peptidase S11 D-Ala-D-Ala carboxypeptidase A C-terminal" evidence="18">
    <location>
        <begin position="344"/>
        <end position="444"/>
    </location>
</feature>
<evidence type="ECO:0000259" key="18">
    <source>
        <dbReference type="SMART" id="SM00936"/>
    </source>
</evidence>
<comment type="pathway">
    <text evidence="2">Cell wall biogenesis; peptidoglycan biosynthesis.</text>
</comment>
<dbReference type="Pfam" id="PF07943">
    <property type="entry name" value="PBP5_C"/>
    <property type="match status" value="1"/>
</dbReference>
<keyword evidence="7 17" id="KW-0732">Signal</keyword>
<dbReference type="Gene3D" id="3.40.710.10">
    <property type="entry name" value="DD-peptidase/beta-lactamase superfamily"/>
    <property type="match status" value="1"/>
</dbReference>
<dbReference type="InterPro" id="IPR012338">
    <property type="entry name" value="Beta-lactam/transpept-like"/>
</dbReference>
<dbReference type="EMBL" id="MRTF01000002">
    <property type="protein sequence ID" value="OME94772.1"/>
    <property type="molecule type" value="Genomic_DNA"/>
</dbReference>
<evidence type="ECO:0000256" key="1">
    <source>
        <dbReference type="ARBA" id="ARBA00003217"/>
    </source>
</evidence>
<reference evidence="19 20" key="1">
    <citation type="submission" date="2016-11" db="EMBL/GenBank/DDBJ databases">
        <title>Paenibacillus species isolates.</title>
        <authorList>
            <person name="Beno S.M."/>
        </authorList>
    </citation>
    <scope>NUCLEOTIDE SEQUENCE [LARGE SCALE GENOMIC DNA]</scope>
    <source>
        <strain evidence="19 20">FSL F4-0100</strain>
    </source>
</reference>
<keyword evidence="9" id="KW-0133">Cell shape</keyword>
<feature type="chain" id="PRO_5039113024" description="serine-type D-Ala-D-Ala carboxypeptidase" evidence="17">
    <location>
        <begin position="39"/>
        <end position="470"/>
    </location>
</feature>
<dbReference type="Pfam" id="PF00768">
    <property type="entry name" value="Peptidase_S11"/>
    <property type="match status" value="1"/>
</dbReference>
<feature type="active site" description="Acyl-ester intermediate" evidence="13">
    <location>
        <position position="106"/>
    </location>
</feature>
<dbReference type="SMART" id="SM00936">
    <property type="entry name" value="PBP5_C"/>
    <property type="match status" value="1"/>
</dbReference>
<dbReference type="STRING" id="1401.BK123_06605"/>
<dbReference type="UniPathway" id="UPA00219"/>
<comment type="catalytic activity">
    <reaction evidence="12">
        <text>Preferential cleavage: (Ac)2-L-Lys-D-Ala-|-D-Ala. Also transpeptidation of peptidyl-alanyl moieties that are N-acyl substituents of D-alanine.</text>
        <dbReference type="EC" id="3.4.16.4"/>
    </reaction>
</comment>
<feature type="signal peptide" evidence="17">
    <location>
        <begin position="1"/>
        <end position="38"/>
    </location>
</feature>
<dbReference type="Gene3D" id="2.60.410.10">
    <property type="entry name" value="D-Ala-D-Ala carboxypeptidase, C-terminal domain"/>
    <property type="match status" value="1"/>
</dbReference>
<dbReference type="GO" id="GO:0009002">
    <property type="term" value="F:serine-type D-Ala-D-Ala carboxypeptidase activity"/>
    <property type="evidence" value="ECO:0007669"/>
    <property type="project" value="UniProtKB-EC"/>
</dbReference>